<dbReference type="Proteomes" id="UP000252139">
    <property type="component" value="Unassembled WGS sequence"/>
</dbReference>
<dbReference type="OrthoDB" id="10450481at2759"/>
<evidence type="ECO:0000256" key="1">
    <source>
        <dbReference type="SAM" id="Phobius"/>
    </source>
</evidence>
<feature type="transmembrane region" description="Helical" evidence="1">
    <location>
        <begin position="97"/>
        <end position="123"/>
    </location>
</feature>
<keyword evidence="1" id="KW-1133">Transmembrane helix</keyword>
<organism evidence="2 3">
    <name type="scientific">Rhizopus azygosporus</name>
    <name type="common">Rhizopus microsporus var. azygosporus</name>
    <dbReference type="NCBI Taxonomy" id="86630"/>
    <lineage>
        <taxon>Eukaryota</taxon>
        <taxon>Fungi</taxon>
        <taxon>Fungi incertae sedis</taxon>
        <taxon>Mucoromycota</taxon>
        <taxon>Mucoromycotina</taxon>
        <taxon>Mucoromycetes</taxon>
        <taxon>Mucorales</taxon>
        <taxon>Mucorineae</taxon>
        <taxon>Rhizopodaceae</taxon>
        <taxon>Rhizopus</taxon>
    </lineage>
</organism>
<keyword evidence="1" id="KW-0472">Membrane</keyword>
<keyword evidence="1" id="KW-0812">Transmembrane</keyword>
<dbReference type="EMBL" id="PJQL01000009">
    <property type="protein sequence ID" value="RCI01446.1"/>
    <property type="molecule type" value="Genomic_DNA"/>
</dbReference>
<name>A0A367KGV2_RHIAZ</name>
<accession>A0A367KGV2</accession>
<gene>
    <name evidence="2" type="ORF">CU097_010261</name>
</gene>
<dbReference type="AlphaFoldDB" id="A0A367KGV2"/>
<keyword evidence="3" id="KW-1185">Reference proteome</keyword>
<sequence length="127" mass="14557">MLRMTASYTHVTDEKEPSEYITSTWLPSALKGKESVKRLDSYALRRPMEIKANISNPEYDDRYSIKSVISCIIAGVQVISTTADFCIRMVDINSVHILDVIVMFTNWILFCQIILTLLAPMYYTKPL</sequence>
<evidence type="ECO:0000313" key="3">
    <source>
        <dbReference type="Proteomes" id="UP000252139"/>
    </source>
</evidence>
<protein>
    <submittedName>
        <fullName evidence="2">Uncharacterized protein</fullName>
    </submittedName>
</protein>
<evidence type="ECO:0000313" key="2">
    <source>
        <dbReference type="EMBL" id="RCI01446.1"/>
    </source>
</evidence>
<comment type="caution">
    <text evidence="2">The sequence shown here is derived from an EMBL/GenBank/DDBJ whole genome shotgun (WGS) entry which is preliminary data.</text>
</comment>
<proteinExistence type="predicted"/>
<reference evidence="2 3" key="1">
    <citation type="journal article" date="2018" name="G3 (Bethesda)">
        <title>Phylogenetic and Phylogenomic Definition of Rhizopus Species.</title>
        <authorList>
            <person name="Gryganskyi A.P."/>
            <person name="Golan J."/>
            <person name="Dolatabadi S."/>
            <person name="Mondo S."/>
            <person name="Robb S."/>
            <person name="Idnurm A."/>
            <person name="Muszewska A."/>
            <person name="Steczkiewicz K."/>
            <person name="Masonjones S."/>
            <person name="Liao H.L."/>
            <person name="Gajdeczka M.T."/>
            <person name="Anike F."/>
            <person name="Vuek A."/>
            <person name="Anishchenko I.M."/>
            <person name="Voigt K."/>
            <person name="de Hoog G.S."/>
            <person name="Smith M.E."/>
            <person name="Heitman J."/>
            <person name="Vilgalys R."/>
            <person name="Stajich J.E."/>
        </authorList>
    </citation>
    <scope>NUCLEOTIDE SEQUENCE [LARGE SCALE GENOMIC DNA]</scope>
    <source>
        <strain evidence="2 3">CBS 357.93</strain>
    </source>
</reference>